<dbReference type="Pfam" id="PF04087">
    <property type="entry name" value="DUF389"/>
    <property type="match status" value="1"/>
</dbReference>
<feature type="transmembrane region" description="Helical" evidence="1">
    <location>
        <begin position="152"/>
        <end position="174"/>
    </location>
</feature>
<keyword evidence="1" id="KW-0472">Membrane</keyword>
<feature type="transmembrane region" description="Helical" evidence="1">
    <location>
        <begin position="380"/>
        <end position="406"/>
    </location>
</feature>
<dbReference type="Pfam" id="PF03729">
    <property type="entry name" value="DUF308"/>
    <property type="match status" value="1"/>
</dbReference>
<feature type="transmembrane region" description="Helical" evidence="1">
    <location>
        <begin position="129"/>
        <end position="146"/>
    </location>
</feature>
<proteinExistence type="predicted"/>
<feature type="transmembrane region" description="Helical" evidence="1">
    <location>
        <begin position="277"/>
        <end position="301"/>
    </location>
</feature>
<dbReference type="PANTHER" id="PTHR20992">
    <property type="entry name" value="AT15442P-RELATED"/>
    <property type="match status" value="1"/>
</dbReference>
<feature type="transmembrane region" description="Helical" evidence="1">
    <location>
        <begin position="224"/>
        <end position="243"/>
    </location>
</feature>
<evidence type="ECO:0000313" key="2">
    <source>
        <dbReference type="EMBL" id="VAW08107.1"/>
    </source>
</evidence>
<feature type="transmembrane region" description="Helical" evidence="1">
    <location>
        <begin position="41"/>
        <end position="61"/>
    </location>
</feature>
<dbReference type="InterPro" id="IPR005325">
    <property type="entry name" value="DUF308_memb"/>
</dbReference>
<feature type="transmembrane region" description="Helical" evidence="1">
    <location>
        <begin position="418"/>
        <end position="436"/>
    </location>
</feature>
<feature type="transmembrane region" description="Helical" evidence="1">
    <location>
        <begin position="96"/>
        <end position="117"/>
    </location>
</feature>
<feature type="transmembrane region" description="Helical" evidence="1">
    <location>
        <begin position="249"/>
        <end position="270"/>
    </location>
</feature>
<dbReference type="NCBIfam" id="TIGR00341">
    <property type="entry name" value="TIGR00341 family protein"/>
    <property type="match status" value="1"/>
</dbReference>
<dbReference type="InterPro" id="IPR005240">
    <property type="entry name" value="DUF389"/>
</dbReference>
<feature type="transmembrane region" description="Helical" evidence="1">
    <location>
        <begin position="18"/>
        <end position="35"/>
    </location>
</feature>
<dbReference type="PANTHER" id="PTHR20992:SF9">
    <property type="entry name" value="AT15442P-RELATED"/>
    <property type="match status" value="1"/>
</dbReference>
<feature type="transmembrane region" description="Helical" evidence="1">
    <location>
        <begin position="347"/>
        <end position="368"/>
    </location>
</feature>
<keyword evidence="1" id="KW-0812">Transmembrane</keyword>
<sequence length="522" mass="54821">MQPDRDHRAEIGDYANQTTLRGAVFVVAGFIALLAPSASRVVLAIVVAGVLIINGSLDLYASARAKPTRWLGVALGTVYVVTGVGLFLVTDKTMRVMTLLIASVAILRGVTVAFAAIRRQRSSATWTFDLVRGFLFIAVGLVTVVVPESIVAGLIFAIAGASIIYGAVTLSFGIMHADDVDEDRVEVGGYLKAWLDQRDVGDDMRNDIVDNLFFEPPDATQKQVGFWVLLVLSTAIATLGIIADSTAVVIGAMLVAPLMTPIMGVSAAIVNGWAKRVATSFATVAGGVGVSIATAWIVTAWTPQLVPLAANSQILSRTSPTLVDMMIAVAAGAAGAYATVDRRVSSSITGVAIAVALVPPLGVVGLTLKAGEFSDAGGAFLLFLTNLVSIILIASVVFVIAGLVPIEQFKENRQKMRTVISTVAVGALVIMLPLVFTSEGIIASAARQSSAQRLTEEWLSGASDLTLNKVVVATDDISVVLSGEGTVPDVNDLERELENEFKTNISLVVDYFPSVRLIPSVP</sequence>
<protein>
    <recommendedName>
        <fullName evidence="3">Integral membrane protein</fullName>
    </recommendedName>
</protein>
<accession>A0A3B0T447</accession>
<gene>
    <name evidence="2" type="ORF">MNBD_ACTINO01-1231</name>
</gene>
<feature type="transmembrane region" description="Helical" evidence="1">
    <location>
        <begin position="321"/>
        <end position="340"/>
    </location>
</feature>
<evidence type="ECO:0000256" key="1">
    <source>
        <dbReference type="SAM" id="Phobius"/>
    </source>
</evidence>
<dbReference type="AlphaFoldDB" id="A0A3B0T447"/>
<name>A0A3B0T447_9ZZZZ</name>
<dbReference type="EMBL" id="UOEI01000574">
    <property type="protein sequence ID" value="VAW08107.1"/>
    <property type="molecule type" value="Genomic_DNA"/>
</dbReference>
<organism evidence="2">
    <name type="scientific">hydrothermal vent metagenome</name>
    <dbReference type="NCBI Taxonomy" id="652676"/>
    <lineage>
        <taxon>unclassified sequences</taxon>
        <taxon>metagenomes</taxon>
        <taxon>ecological metagenomes</taxon>
    </lineage>
</organism>
<keyword evidence="1" id="KW-1133">Transmembrane helix</keyword>
<evidence type="ECO:0008006" key="3">
    <source>
        <dbReference type="Google" id="ProtNLM"/>
    </source>
</evidence>
<feature type="transmembrane region" description="Helical" evidence="1">
    <location>
        <begin position="70"/>
        <end position="90"/>
    </location>
</feature>
<reference evidence="2" key="1">
    <citation type="submission" date="2018-06" db="EMBL/GenBank/DDBJ databases">
        <authorList>
            <person name="Zhirakovskaya E."/>
        </authorList>
    </citation>
    <scope>NUCLEOTIDE SEQUENCE</scope>
</reference>